<name>A0ABM8YK88_9BACI</name>
<evidence type="ECO:0000313" key="3">
    <source>
        <dbReference type="EMBL" id="CAG9620270.1"/>
    </source>
</evidence>
<evidence type="ECO:0000313" key="4">
    <source>
        <dbReference type="Proteomes" id="UP000789833"/>
    </source>
</evidence>
<comment type="caution">
    <text evidence="3">The sequence shown here is derived from an EMBL/GenBank/DDBJ whole genome shotgun (WGS) entry which is preliminary data.</text>
</comment>
<keyword evidence="1" id="KW-0812">Transmembrane</keyword>
<evidence type="ECO:0000259" key="2">
    <source>
        <dbReference type="Pfam" id="PF13400"/>
    </source>
</evidence>
<dbReference type="Proteomes" id="UP000789833">
    <property type="component" value="Unassembled WGS sequence"/>
</dbReference>
<organism evidence="3 4">
    <name type="scientific">Sutcliffiella rhizosphaerae</name>
    <dbReference type="NCBI Taxonomy" id="2880967"/>
    <lineage>
        <taxon>Bacteria</taxon>
        <taxon>Bacillati</taxon>
        <taxon>Bacillota</taxon>
        <taxon>Bacilli</taxon>
        <taxon>Bacillales</taxon>
        <taxon>Bacillaceae</taxon>
        <taxon>Sutcliffiella</taxon>
    </lineage>
</organism>
<dbReference type="InterPro" id="IPR028087">
    <property type="entry name" value="Tad_N"/>
</dbReference>
<dbReference type="RefSeq" id="WP_230500205.1">
    <property type="nucleotide sequence ID" value="NZ_CAKJTJ010000004.1"/>
</dbReference>
<keyword evidence="1" id="KW-0472">Membrane</keyword>
<keyword evidence="1" id="KW-1133">Transmembrane helix</keyword>
<gene>
    <name evidence="3" type="ORF">BACCIP111883_01038</name>
</gene>
<dbReference type="Pfam" id="PF13400">
    <property type="entry name" value="Tad"/>
    <property type="match status" value="1"/>
</dbReference>
<keyword evidence="4" id="KW-1185">Reference proteome</keyword>
<reference evidence="3 4" key="1">
    <citation type="submission" date="2021-10" db="EMBL/GenBank/DDBJ databases">
        <authorList>
            <person name="Criscuolo A."/>
        </authorList>
    </citation>
    <scope>NUCLEOTIDE SEQUENCE [LARGE SCALE GENOMIC DNA]</scope>
    <source>
        <strain evidence="4">CIP 111883</strain>
    </source>
</reference>
<proteinExistence type="predicted"/>
<sequence length="221" mass="25756">MKSLKDQRGNVILLTLGIFAVMSLLFLLVFHFAKVFVVKESASNYSDQASLAAASVLYEKLVEEIENYDRSLPGFIDELIDAENLQDKIEERKQQLRGTSDWLEFELNLKAVNEVLEEELKSNNPFLKDYIELALNNAKAEIPQAVERTIRNNDGHLDGTEIEFTNNYRIEVTTSVRFTALQFDQYIPERNRYVKQSSVSPTFVFLKQMNDSQWRNWKRQY</sequence>
<protein>
    <recommendedName>
        <fullName evidence="2">Putative Flp pilus-assembly TadG-like N-terminal domain-containing protein</fullName>
    </recommendedName>
</protein>
<feature type="transmembrane region" description="Helical" evidence="1">
    <location>
        <begin position="12"/>
        <end position="33"/>
    </location>
</feature>
<dbReference type="EMBL" id="CAKJTJ010000004">
    <property type="protein sequence ID" value="CAG9620270.1"/>
    <property type="molecule type" value="Genomic_DNA"/>
</dbReference>
<accession>A0ABM8YK88</accession>
<evidence type="ECO:0000256" key="1">
    <source>
        <dbReference type="SAM" id="Phobius"/>
    </source>
</evidence>
<feature type="domain" description="Putative Flp pilus-assembly TadG-like N-terminal" evidence="2">
    <location>
        <begin position="9"/>
        <end position="55"/>
    </location>
</feature>